<proteinExistence type="inferred from homology"/>
<dbReference type="Gene3D" id="2.30.30.760">
    <property type="match status" value="1"/>
</dbReference>
<dbReference type="RefSeq" id="WP_368379842.1">
    <property type="nucleotide sequence ID" value="NZ_JBFRYA010000001.1"/>
</dbReference>
<keyword evidence="10" id="KW-1185">Reference proteome</keyword>
<gene>
    <name evidence="9" type="primary">flgA</name>
    <name evidence="9" type="ORF">AB4876_01265</name>
</gene>
<keyword evidence="9" id="KW-0282">Flagellum</keyword>
<evidence type="ECO:0000256" key="3">
    <source>
        <dbReference type="ARBA" id="ARBA00014754"/>
    </source>
</evidence>
<name>A0ABV3U112_9GAMM</name>
<dbReference type="SMART" id="SM00858">
    <property type="entry name" value="SAF"/>
    <property type="match status" value="1"/>
</dbReference>
<dbReference type="InterPro" id="IPR017585">
    <property type="entry name" value="SAF_FlgA"/>
</dbReference>
<comment type="similarity">
    <text evidence="2 7">Belongs to the FlgA family.</text>
</comment>
<evidence type="ECO:0000256" key="5">
    <source>
        <dbReference type="ARBA" id="ARBA00022764"/>
    </source>
</evidence>
<feature type="chain" id="PRO_5044987753" description="Flagella basal body P-ring formation protein FlgA" evidence="7">
    <location>
        <begin position="37"/>
        <end position="247"/>
    </location>
</feature>
<feature type="domain" description="SAF" evidence="8">
    <location>
        <begin position="123"/>
        <end position="185"/>
    </location>
</feature>
<dbReference type="InterPro" id="IPR013974">
    <property type="entry name" value="SAF"/>
</dbReference>
<dbReference type="PANTHER" id="PTHR36307:SF1">
    <property type="entry name" value="FLAGELLA BASAL BODY P-RING FORMATION PROTEIN FLGA"/>
    <property type="match status" value="1"/>
</dbReference>
<dbReference type="InterPro" id="IPR041231">
    <property type="entry name" value="FlgA_N"/>
</dbReference>
<evidence type="ECO:0000256" key="1">
    <source>
        <dbReference type="ARBA" id="ARBA00004418"/>
    </source>
</evidence>
<keyword evidence="9" id="KW-0969">Cilium</keyword>
<evidence type="ECO:0000256" key="2">
    <source>
        <dbReference type="ARBA" id="ARBA00010474"/>
    </source>
</evidence>
<keyword evidence="9" id="KW-0966">Cell projection</keyword>
<evidence type="ECO:0000259" key="8">
    <source>
        <dbReference type="SMART" id="SM00858"/>
    </source>
</evidence>
<evidence type="ECO:0000313" key="10">
    <source>
        <dbReference type="Proteomes" id="UP001557485"/>
    </source>
</evidence>
<organism evidence="9 10">
    <name type="scientific">Zhongshania guokunii</name>
    <dbReference type="NCBI Taxonomy" id="641783"/>
    <lineage>
        <taxon>Bacteria</taxon>
        <taxon>Pseudomonadati</taxon>
        <taxon>Pseudomonadota</taxon>
        <taxon>Gammaproteobacteria</taxon>
        <taxon>Cellvibrionales</taxon>
        <taxon>Spongiibacteraceae</taxon>
        <taxon>Zhongshania</taxon>
    </lineage>
</organism>
<dbReference type="CDD" id="cd11614">
    <property type="entry name" value="SAF_CpaB_FlgA_like"/>
    <property type="match status" value="1"/>
</dbReference>
<evidence type="ECO:0000313" key="9">
    <source>
        <dbReference type="EMBL" id="MEX1667518.1"/>
    </source>
</evidence>
<comment type="subcellular location">
    <subcellularLocation>
        <location evidence="1 7">Periplasm</location>
    </subcellularLocation>
</comment>
<dbReference type="EMBL" id="JBFRYA010000001">
    <property type="protein sequence ID" value="MEX1667518.1"/>
    <property type="molecule type" value="Genomic_DNA"/>
</dbReference>
<accession>A0ABV3U112</accession>
<protein>
    <recommendedName>
        <fullName evidence="3 7">Flagella basal body P-ring formation protein FlgA</fullName>
    </recommendedName>
</protein>
<keyword evidence="7" id="KW-1005">Bacterial flagellum biogenesis</keyword>
<comment type="function">
    <text evidence="6 7">Involved in the assembly process of the P-ring formation. It may associate with FlgF on the rod constituting a structure essential for the P-ring assembly or may act as a modulator protein for the P-ring assembly.</text>
</comment>
<dbReference type="InterPro" id="IPR039246">
    <property type="entry name" value="Flagellar_FlgA"/>
</dbReference>
<comment type="caution">
    <text evidence="9">The sequence shown here is derived from an EMBL/GenBank/DDBJ whole genome shotgun (WGS) entry which is preliminary data.</text>
</comment>
<evidence type="ECO:0000256" key="7">
    <source>
        <dbReference type="RuleBase" id="RU362063"/>
    </source>
</evidence>
<dbReference type="Pfam" id="PF17656">
    <property type="entry name" value="ChapFlgA_N"/>
    <property type="match status" value="1"/>
</dbReference>
<dbReference type="NCBIfam" id="TIGR03170">
    <property type="entry name" value="flgA_cterm"/>
    <property type="match status" value="1"/>
</dbReference>
<dbReference type="Pfam" id="PF13144">
    <property type="entry name" value="ChapFlgA"/>
    <property type="match status" value="1"/>
</dbReference>
<dbReference type="Proteomes" id="UP001557485">
    <property type="component" value="Unassembled WGS sequence"/>
</dbReference>
<keyword evidence="5 7" id="KW-0574">Periplasm</keyword>
<feature type="signal peptide" evidence="7">
    <location>
        <begin position="1"/>
        <end position="36"/>
    </location>
</feature>
<sequence length="247" mass="25919">MSGLTAMGQYTTMKTTAPCKLLLGIALCVFSAASSGAPSESHSRIAATAENYIASRHPWQQLSTIITAQKLDPRTKLSSCPGKLQAFLSSGAKIKRRTTVGVRCTAGAKPWKIYLPVTVEAYAKVMVARHPIAPGTTISAGDVSWAKRDITSLGYGYLQSLGDKGGYQSRQSIAQGAVLTPNMVSASSIVNKGQRVQLNSSDGPVSVSMMGIAMQDGALGSRILVKNLNSGKQLEGVVTSENSVALN</sequence>
<reference evidence="9 10" key="1">
    <citation type="journal article" date="2011" name="Int. J. Syst. Evol. Microbiol.">
        <title>Zhongshania antarctica gen. nov., sp. nov. and Zhongshania guokunii sp. nov., gammaproteobacteria respectively isolated from coastal attached (fast) ice and surface seawater of the Antarctic.</title>
        <authorList>
            <person name="Li H.J."/>
            <person name="Zhang X.Y."/>
            <person name="Chen C.X."/>
            <person name="Zhang Y.J."/>
            <person name="Gao Z.M."/>
            <person name="Yu Y."/>
            <person name="Chen X.L."/>
            <person name="Chen B."/>
            <person name="Zhang Y.Z."/>
        </authorList>
    </citation>
    <scope>NUCLEOTIDE SEQUENCE [LARGE SCALE GENOMIC DNA]</scope>
    <source>
        <strain evidence="9 10">ZS6-22T</strain>
    </source>
</reference>
<dbReference type="PANTHER" id="PTHR36307">
    <property type="entry name" value="FLAGELLA BASAL BODY P-RING FORMATION PROTEIN FLGA"/>
    <property type="match status" value="1"/>
</dbReference>
<evidence type="ECO:0000256" key="6">
    <source>
        <dbReference type="ARBA" id="ARBA00025643"/>
    </source>
</evidence>
<dbReference type="Gene3D" id="3.90.1210.10">
    <property type="entry name" value="Antifreeze-like/N-acetylneuraminic acid synthase C-terminal domain"/>
    <property type="match status" value="1"/>
</dbReference>
<keyword evidence="4 7" id="KW-0732">Signal</keyword>
<evidence type="ECO:0000256" key="4">
    <source>
        <dbReference type="ARBA" id="ARBA00022729"/>
    </source>
</evidence>